<protein>
    <submittedName>
        <fullName evidence="2">Uncharacterized protein</fullName>
    </submittedName>
</protein>
<evidence type="ECO:0000313" key="2">
    <source>
        <dbReference type="EMBL" id="MFC4866102.1"/>
    </source>
</evidence>
<dbReference type="EMBL" id="JBHSIY010000006">
    <property type="protein sequence ID" value="MFC4866102.1"/>
    <property type="molecule type" value="Genomic_DNA"/>
</dbReference>
<reference evidence="3" key="1">
    <citation type="journal article" date="2019" name="Int. J. Syst. Evol. Microbiol.">
        <title>The Global Catalogue of Microorganisms (GCM) 10K type strain sequencing project: providing services to taxonomists for standard genome sequencing and annotation.</title>
        <authorList>
            <consortium name="The Broad Institute Genomics Platform"/>
            <consortium name="The Broad Institute Genome Sequencing Center for Infectious Disease"/>
            <person name="Wu L."/>
            <person name="Ma J."/>
        </authorList>
    </citation>
    <scope>NUCLEOTIDE SEQUENCE [LARGE SCALE GENOMIC DNA]</scope>
    <source>
        <strain evidence="3">CGMCC 4.7304</strain>
    </source>
</reference>
<gene>
    <name evidence="2" type="ORF">ACFPCZ_05610</name>
</gene>
<keyword evidence="1" id="KW-0472">Membrane</keyword>
<name>A0ABV9SJQ2_9ACTN</name>
<keyword evidence="3" id="KW-1185">Reference proteome</keyword>
<proteinExistence type="predicted"/>
<dbReference type="Proteomes" id="UP001595858">
    <property type="component" value="Unassembled WGS sequence"/>
</dbReference>
<keyword evidence="1" id="KW-1133">Transmembrane helix</keyword>
<evidence type="ECO:0000313" key="3">
    <source>
        <dbReference type="Proteomes" id="UP001595858"/>
    </source>
</evidence>
<evidence type="ECO:0000256" key="1">
    <source>
        <dbReference type="SAM" id="Phobius"/>
    </source>
</evidence>
<sequence length="43" mass="4688">MGPETAGRSRHRPRRRNARATTLLWTAVAGIAAADALLDRLAF</sequence>
<feature type="transmembrane region" description="Helical" evidence="1">
    <location>
        <begin position="20"/>
        <end position="38"/>
    </location>
</feature>
<keyword evidence="1" id="KW-0812">Transmembrane</keyword>
<comment type="caution">
    <text evidence="2">The sequence shown here is derived from an EMBL/GenBank/DDBJ whole genome shotgun (WGS) entry which is preliminary data.</text>
</comment>
<organism evidence="2 3">
    <name type="scientific">Streptomonospora arabica</name>
    <dbReference type="NCBI Taxonomy" id="412417"/>
    <lineage>
        <taxon>Bacteria</taxon>
        <taxon>Bacillati</taxon>
        <taxon>Actinomycetota</taxon>
        <taxon>Actinomycetes</taxon>
        <taxon>Streptosporangiales</taxon>
        <taxon>Nocardiopsidaceae</taxon>
        <taxon>Streptomonospora</taxon>
    </lineage>
</organism>
<dbReference type="RefSeq" id="WP_344148411.1">
    <property type="nucleotide sequence ID" value="NZ_BAAAQI010000026.1"/>
</dbReference>
<accession>A0ABV9SJQ2</accession>